<dbReference type="PANTHER" id="PTHR38402">
    <property type="entry name" value="MITOCHONDRIAL OUTER MEMBRANE PROTEIN OM14"/>
    <property type="match status" value="1"/>
</dbReference>
<sequence>MIHVSYADVAAKGPKQTAEEAAAPAMPELVNTEEPSSVSASVNTISEADLGSTQPSGREGPASTSADTESFADLAESFHSHNNNNNDNNNNNNTNWSTKRRKAKQNAKKAAEGVEATPLALANLTFVVGVSAVLGFKAWGLYERGQLGWRELGIGAGILGAVGAAEVVIGQFLRSEQQKKN</sequence>
<evidence type="ECO:0000313" key="3">
    <source>
        <dbReference type="EMBL" id="PKS06011.1"/>
    </source>
</evidence>
<name>A0A2N3N0R1_9PEZI</name>
<evidence type="ECO:0000256" key="1">
    <source>
        <dbReference type="SAM" id="MobiDB-lite"/>
    </source>
</evidence>
<organism evidence="3 4">
    <name type="scientific">Lomentospora prolificans</name>
    <dbReference type="NCBI Taxonomy" id="41688"/>
    <lineage>
        <taxon>Eukaryota</taxon>
        <taxon>Fungi</taxon>
        <taxon>Dikarya</taxon>
        <taxon>Ascomycota</taxon>
        <taxon>Pezizomycotina</taxon>
        <taxon>Sordariomycetes</taxon>
        <taxon>Hypocreomycetidae</taxon>
        <taxon>Microascales</taxon>
        <taxon>Microascaceae</taxon>
        <taxon>Lomentospora</taxon>
    </lineage>
</organism>
<feature type="compositionally biased region" description="Low complexity" evidence="1">
    <location>
        <begin position="82"/>
        <end position="95"/>
    </location>
</feature>
<feature type="compositionally biased region" description="Basic residues" evidence="1">
    <location>
        <begin position="98"/>
        <end position="107"/>
    </location>
</feature>
<keyword evidence="2" id="KW-0472">Membrane</keyword>
<keyword evidence="2" id="KW-1133">Transmembrane helix</keyword>
<dbReference type="GO" id="GO:1990593">
    <property type="term" value="F:nascent polypeptide-associated complex binding"/>
    <property type="evidence" value="ECO:0007669"/>
    <property type="project" value="InterPro"/>
</dbReference>
<evidence type="ECO:0000256" key="2">
    <source>
        <dbReference type="SAM" id="Phobius"/>
    </source>
</evidence>
<proteinExistence type="predicted"/>
<dbReference type="STRING" id="41688.A0A2N3N0R1"/>
<gene>
    <name evidence="3" type="ORF">jhhlp_007845</name>
</gene>
<reference evidence="3 4" key="1">
    <citation type="journal article" date="2017" name="G3 (Bethesda)">
        <title>First Draft Genome Sequence of the Pathogenic Fungus Lomentospora prolificans (Formerly Scedosporium prolificans).</title>
        <authorList>
            <person name="Luo R."/>
            <person name="Zimin A."/>
            <person name="Workman R."/>
            <person name="Fan Y."/>
            <person name="Pertea G."/>
            <person name="Grossman N."/>
            <person name="Wear M.P."/>
            <person name="Jia B."/>
            <person name="Miller H."/>
            <person name="Casadevall A."/>
            <person name="Timp W."/>
            <person name="Zhang S.X."/>
            <person name="Salzberg S.L."/>
        </authorList>
    </citation>
    <scope>NUCLEOTIDE SEQUENCE [LARGE SCALE GENOMIC DNA]</scope>
    <source>
        <strain evidence="3 4">JHH-5317</strain>
    </source>
</reference>
<comment type="caution">
    <text evidence="3">The sequence shown here is derived from an EMBL/GenBank/DDBJ whole genome shotgun (WGS) entry which is preliminary data.</text>
</comment>
<keyword evidence="4" id="KW-1185">Reference proteome</keyword>
<dbReference type="GO" id="GO:0005741">
    <property type="term" value="C:mitochondrial outer membrane"/>
    <property type="evidence" value="ECO:0007669"/>
    <property type="project" value="InterPro"/>
</dbReference>
<dbReference type="AlphaFoldDB" id="A0A2N3N0R1"/>
<dbReference type="OrthoDB" id="20198at2759"/>
<dbReference type="InParanoid" id="A0A2N3N0R1"/>
<dbReference type="VEuPathDB" id="FungiDB:jhhlp_007845"/>
<evidence type="ECO:0000313" key="4">
    <source>
        <dbReference type="Proteomes" id="UP000233524"/>
    </source>
</evidence>
<dbReference type="InterPro" id="IPR039454">
    <property type="entry name" value="OM14"/>
</dbReference>
<feature type="compositionally biased region" description="Low complexity" evidence="1">
    <location>
        <begin position="19"/>
        <end position="28"/>
    </location>
</feature>
<feature type="transmembrane region" description="Helical" evidence="2">
    <location>
        <begin position="152"/>
        <end position="173"/>
    </location>
</feature>
<dbReference type="EMBL" id="NLAX01001139">
    <property type="protein sequence ID" value="PKS06011.1"/>
    <property type="molecule type" value="Genomic_DNA"/>
</dbReference>
<dbReference type="PANTHER" id="PTHR38402:SF1">
    <property type="entry name" value="MITOCHONDRIAL OUTER MEMBRANE PROTEIN OM14"/>
    <property type="match status" value="1"/>
</dbReference>
<feature type="region of interest" description="Disordered" evidence="1">
    <location>
        <begin position="1"/>
        <end position="110"/>
    </location>
</feature>
<accession>A0A2N3N0R1</accession>
<feature type="transmembrane region" description="Helical" evidence="2">
    <location>
        <begin position="119"/>
        <end position="140"/>
    </location>
</feature>
<protein>
    <submittedName>
        <fullName evidence="3">Uncharacterized protein</fullName>
    </submittedName>
</protein>
<dbReference type="GO" id="GO:0006626">
    <property type="term" value="P:protein targeting to mitochondrion"/>
    <property type="evidence" value="ECO:0007669"/>
    <property type="project" value="TreeGrafter"/>
</dbReference>
<feature type="compositionally biased region" description="Polar residues" evidence="1">
    <location>
        <begin position="33"/>
        <end position="68"/>
    </location>
</feature>
<keyword evidence="2" id="KW-0812">Transmembrane</keyword>
<dbReference type="Proteomes" id="UP000233524">
    <property type="component" value="Unassembled WGS sequence"/>
</dbReference>